<protein>
    <submittedName>
        <fullName evidence="1">Uncharacterized protein</fullName>
    </submittedName>
</protein>
<dbReference type="AlphaFoldDB" id="A0A8J2PVP2"/>
<dbReference type="Proteomes" id="UP000746747">
    <property type="component" value="Unassembled WGS sequence"/>
</dbReference>
<evidence type="ECO:0000313" key="2">
    <source>
        <dbReference type="Proteomes" id="UP000746747"/>
    </source>
</evidence>
<name>A0A8J2PVP2_9BILA</name>
<keyword evidence="2" id="KW-1185">Reference proteome</keyword>
<organism evidence="1 2">
    <name type="scientific">Cercopithifilaria johnstoni</name>
    <dbReference type="NCBI Taxonomy" id="2874296"/>
    <lineage>
        <taxon>Eukaryota</taxon>
        <taxon>Metazoa</taxon>
        <taxon>Ecdysozoa</taxon>
        <taxon>Nematoda</taxon>
        <taxon>Chromadorea</taxon>
        <taxon>Rhabditida</taxon>
        <taxon>Spirurina</taxon>
        <taxon>Spiruromorpha</taxon>
        <taxon>Filarioidea</taxon>
        <taxon>Onchocercidae</taxon>
        <taxon>Cercopithifilaria</taxon>
    </lineage>
</organism>
<gene>
    <name evidence="1" type="ORF">CJOHNSTONI_LOCUS606</name>
</gene>
<sequence length="136" mass="14894">MTTVNETMSVVEEINVTEQTNLQEDSERLSRNAESLETVNDSIANHTTAVSNGELNFTSTAWDIAPLMNVSEIKTLMDHHETIIVLPREETTLEQLLSTLSSTTSTVQQSASIRGGTSVNCIETATTCMNQKYGIV</sequence>
<comment type="caution">
    <text evidence="1">The sequence shown here is derived from an EMBL/GenBank/DDBJ whole genome shotgun (WGS) entry which is preliminary data.</text>
</comment>
<evidence type="ECO:0000313" key="1">
    <source>
        <dbReference type="EMBL" id="CAG9530080.1"/>
    </source>
</evidence>
<dbReference type="EMBL" id="CAKAEH010000156">
    <property type="protein sequence ID" value="CAG9530080.1"/>
    <property type="molecule type" value="Genomic_DNA"/>
</dbReference>
<reference evidence="1" key="1">
    <citation type="submission" date="2021-09" db="EMBL/GenBank/DDBJ databases">
        <authorList>
            <consortium name="Pathogen Informatics"/>
        </authorList>
    </citation>
    <scope>NUCLEOTIDE SEQUENCE</scope>
</reference>
<proteinExistence type="predicted"/>
<accession>A0A8J2PVP2</accession>
<dbReference type="OrthoDB" id="10350260at2759"/>